<evidence type="ECO:0000313" key="1">
    <source>
        <dbReference type="EMBL" id="MDC3986704.1"/>
    </source>
</evidence>
<dbReference type="EMBL" id="JAGTJJ010000042">
    <property type="protein sequence ID" value="MDC3986704.1"/>
    <property type="molecule type" value="Genomic_DNA"/>
</dbReference>
<sequence length="378" mass="39794">MAGLLGCETFISLGDDYTQQCTTLTTVYRDADKDGEGNLHDPLTWCGAPPPEYVTNTLDCNDKSAEVNTRGIDDQCDGIDQDCDGKTDEDFPVLDCPILIDDRKKPCPGRTACVGKDVLCYALFYYDADNDGAGSTPRIVEEPGSCTPPPVPLGGGAWVHEGNDCDDTNPAIHPGAKEICDDGVDQNCNGTVGKVYLRQTFSLGVLNTGAAAELWSSGTNSGFVQAAPSDGECNGPEDDVTGTDDGNVVGVGLGACVPPATSGELESPVVDTTGAPKLWLSFQQWIDFTPAGTLGAPPAVALSVQQGPQRTMLFSLANPRPTDDQPVPGWDELERELATFTGPATSLVWSYESGDTGGWGGYAIDDVLLVDERCVDAP</sequence>
<proteinExistence type="predicted"/>
<evidence type="ECO:0000313" key="2">
    <source>
        <dbReference type="Proteomes" id="UP001151081"/>
    </source>
</evidence>
<dbReference type="InterPro" id="IPR021655">
    <property type="entry name" value="Put_metal-bd"/>
</dbReference>
<name>A0A9X4AVV4_9BACT</name>
<gene>
    <name evidence="1" type="ORF">KEG57_39895</name>
</gene>
<organism evidence="1 2">
    <name type="scientific">Polyangium jinanense</name>
    <dbReference type="NCBI Taxonomy" id="2829994"/>
    <lineage>
        <taxon>Bacteria</taxon>
        <taxon>Pseudomonadati</taxon>
        <taxon>Myxococcota</taxon>
        <taxon>Polyangia</taxon>
        <taxon>Polyangiales</taxon>
        <taxon>Polyangiaceae</taxon>
        <taxon>Polyangium</taxon>
    </lineage>
</organism>
<comment type="caution">
    <text evidence="1">The sequence shown here is derived from an EMBL/GenBank/DDBJ whole genome shotgun (WGS) entry which is preliminary data.</text>
</comment>
<dbReference type="Pfam" id="PF11617">
    <property type="entry name" value="Cu-binding_MopE"/>
    <property type="match status" value="2"/>
</dbReference>
<keyword evidence="2" id="KW-1185">Reference proteome</keyword>
<reference evidence="1 2" key="1">
    <citation type="submission" date="2021-04" db="EMBL/GenBank/DDBJ databases">
        <title>Genome analysis of Polyangium sp.</title>
        <authorList>
            <person name="Li Y."/>
            <person name="Wang J."/>
        </authorList>
    </citation>
    <scope>NUCLEOTIDE SEQUENCE [LARGE SCALE GENOMIC DNA]</scope>
    <source>
        <strain evidence="1 2">SDU14</strain>
    </source>
</reference>
<accession>A0A9X4AVV4</accession>
<dbReference type="Proteomes" id="UP001151081">
    <property type="component" value="Unassembled WGS sequence"/>
</dbReference>
<protein>
    <submittedName>
        <fullName evidence="1">Metal-binding motif-containing protein</fullName>
    </submittedName>
</protein>
<dbReference type="AlphaFoldDB" id="A0A9X4AVV4"/>